<dbReference type="EMBL" id="KZ302206">
    <property type="protein sequence ID" value="PFH46333.1"/>
    <property type="molecule type" value="Genomic_DNA"/>
</dbReference>
<protein>
    <submittedName>
        <fullName evidence="1">Uncharacterized protein</fullName>
    </submittedName>
</protein>
<sequence>MTSGMLDTLDISENSQKTLGSISPLTTYFTISLKFILQASPFVSNPSHLSHHQHQE</sequence>
<evidence type="ECO:0000313" key="2">
    <source>
        <dbReference type="Proteomes" id="UP000242287"/>
    </source>
</evidence>
<dbReference type="Proteomes" id="UP000242287">
    <property type="component" value="Unassembled WGS sequence"/>
</dbReference>
<evidence type="ECO:0000313" key="1">
    <source>
        <dbReference type="EMBL" id="PFH46333.1"/>
    </source>
</evidence>
<accession>A0A2A9NFB9</accession>
<proteinExistence type="predicted"/>
<reference evidence="1 2" key="1">
    <citation type="submission" date="2014-02" db="EMBL/GenBank/DDBJ databases">
        <title>Transposable element dynamics among asymbiotic and ectomycorrhizal Amanita fungi.</title>
        <authorList>
            <consortium name="DOE Joint Genome Institute"/>
            <person name="Hess J."/>
            <person name="Skrede I."/>
            <person name="Wolfe B."/>
            <person name="LaButti K."/>
            <person name="Ohm R.A."/>
            <person name="Grigoriev I.V."/>
            <person name="Pringle A."/>
        </authorList>
    </citation>
    <scope>NUCLEOTIDE SEQUENCE [LARGE SCALE GENOMIC DNA]</scope>
    <source>
        <strain evidence="1 2">SKay4041</strain>
    </source>
</reference>
<dbReference type="AlphaFoldDB" id="A0A2A9NFB9"/>
<organism evidence="1 2">
    <name type="scientific">Amanita thiersii Skay4041</name>
    <dbReference type="NCBI Taxonomy" id="703135"/>
    <lineage>
        <taxon>Eukaryota</taxon>
        <taxon>Fungi</taxon>
        <taxon>Dikarya</taxon>
        <taxon>Basidiomycota</taxon>
        <taxon>Agaricomycotina</taxon>
        <taxon>Agaricomycetes</taxon>
        <taxon>Agaricomycetidae</taxon>
        <taxon>Agaricales</taxon>
        <taxon>Pluteineae</taxon>
        <taxon>Amanitaceae</taxon>
        <taxon>Amanita</taxon>
    </lineage>
</organism>
<name>A0A2A9NFB9_9AGAR</name>
<keyword evidence="2" id="KW-1185">Reference proteome</keyword>
<gene>
    <name evidence="1" type="ORF">AMATHDRAFT_7943</name>
</gene>